<keyword evidence="2" id="KW-1185">Reference proteome</keyword>
<accession>A0A8X7ZJL1</accession>
<name>A0A8X7ZJL1_POPTO</name>
<dbReference type="EMBL" id="JAAWWB010000012">
    <property type="protein sequence ID" value="KAG6770611.1"/>
    <property type="molecule type" value="Genomic_DNA"/>
</dbReference>
<gene>
    <name evidence="1" type="ORF">POTOM_026297</name>
</gene>
<dbReference type="Proteomes" id="UP000886885">
    <property type="component" value="Chromosome 6D"/>
</dbReference>
<sequence>MREDEIRMTNTSTMAFHVNCSVQRRPSLFQNIDRFKTSLSSSCKPLLKELKQLSMQLEVSQSIENASVKLLDAFVDSMFQFADQPILPSQSNLAPVDELNEPFVITSIEGKIPDDFPEGVYIRNGLFLNSILYFLSS</sequence>
<reference evidence="1" key="1">
    <citation type="journal article" date="2020" name="bioRxiv">
        <title>Hybrid origin of Populus tomentosa Carr. identified through genome sequencing and phylogenomic analysis.</title>
        <authorList>
            <person name="An X."/>
            <person name="Gao K."/>
            <person name="Chen Z."/>
            <person name="Li J."/>
            <person name="Yang X."/>
            <person name="Yang X."/>
            <person name="Zhou J."/>
            <person name="Guo T."/>
            <person name="Zhao T."/>
            <person name="Huang S."/>
            <person name="Miao D."/>
            <person name="Khan W.U."/>
            <person name="Rao P."/>
            <person name="Ye M."/>
            <person name="Lei B."/>
            <person name="Liao W."/>
            <person name="Wang J."/>
            <person name="Ji L."/>
            <person name="Li Y."/>
            <person name="Guo B."/>
            <person name="Mustafa N.S."/>
            <person name="Li S."/>
            <person name="Yun Q."/>
            <person name="Keller S.R."/>
            <person name="Mao J."/>
            <person name="Zhang R."/>
            <person name="Strauss S.H."/>
        </authorList>
    </citation>
    <scope>NUCLEOTIDE SEQUENCE</scope>
    <source>
        <strain evidence="1">GM15</strain>
        <tissue evidence="1">Leaf</tissue>
    </source>
</reference>
<evidence type="ECO:0000313" key="1">
    <source>
        <dbReference type="EMBL" id="KAG6770611.1"/>
    </source>
</evidence>
<evidence type="ECO:0000313" key="2">
    <source>
        <dbReference type="Proteomes" id="UP000886885"/>
    </source>
</evidence>
<dbReference type="OrthoDB" id="1426501at2759"/>
<organism evidence="1 2">
    <name type="scientific">Populus tomentosa</name>
    <name type="common">Chinese white poplar</name>
    <dbReference type="NCBI Taxonomy" id="118781"/>
    <lineage>
        <taxon>Eukaryota</taxon>
        <taxon>Viridiplantae</taxon>
        <taxon>Streptophyta</taxon>
        <taxon>Embryophyta</taxon>
        <taxon>Tracheophyta</taxon>
        <taxon>Spermatophyta</taxon>
        <taxon>Magnoliopsida</taxon>
        <taxon>eudicotyledons</taxon>
        <taxon>Gunneridae</taxon>
        <taxon>Pentapetalae</taxon>
        <taxon>rosids</taxon>
        <taxon>fabids</taxon>
        <taxon>Malpighiales</taxon>
        <taxon>Salicaceae</taxon>
        <taxon>Saliceae</taxon>
        <taxon>Populus</taxon>
    </lineage>
</organism>
<proteinExistence type="predicted"/>
<dbReference type="AlphaFoldDB" id="A0A8X7ZJL1"/>
<comment type="caution">
    <text evidence="1">The sequence shown here is derived from an EMBL/GenBank/DDBJ whole genome shotgun (WGS) entry which is preliminary data.</text>
</comment>
<protein>
    <submittedName>
        <fullName evidence="1">Uncharacterized protein</fullName>
    </submittedName>
</protein>